<feature type="domain" description="Peptidase S11 D-Ala-D-Ala carboxypeptidase A C-terminal" evidence="15">
    <location>
        <begin position="280"/>
        <end position="370"/>
    </location>
</feature>
<dbReference type="InterPro" id="IPR012338">
    <property type="entry name" value="Beta-lactam/transpept-like"/>
</dbReference>
<dbReference type="PANTHER" id="PTHR21581">
    <property type="entry name" value="D-ALANYL-D-ALANINE CARBOXYPEPTIDASE"/>
    <property type="match status" value="1"/>
</dbReference>
<keyword evidence="5 16" id="KW-0121">Carboxypeptidase</keyword>
<evidence type="ECO:0000256" key="2">
    <source>
        <dbReference type="ARBA" id="ARBA00004752"/>
    </source>
</evidence>
<keyword evidence="11" id="KW-0961">Cell wall biogenesis/degradation</keyword>
<evidence type="ECO:0000256" key="14">
    <source>
        <dbReference type="SAM" id="SignalP"/>
    </source>
</evidence>
<evidence type="ECO:0000313" key="17">
    <source>
        <dbReference type="Proteomes" id="UP001501479"/>
    </source>
</evidence>
<gene>
    <name evidence="16" type="ORF">GCM10022421_03060</name>
</gene>
<evidence type="ECO:0000256" key="11">
    <source>
        <dbReference type="ARBA" id="ARBA00023316"/>
    </source>
</evidence>
<evidence type="ECO:0000259" key="15">
    <source>
        <dbReference type="SMART" id="SM00936"/>
    </source>
</evidence>
<dbReference type="EMBL" id="BAABDS010000004">
    <property type="protein sequence ID" value="GAA3700035.1"/>
    <property type="molecule type" value="Genomic_DNA"/>
</dbReference>
<organism evidence="16 17">
    <name type="scientific">Oceanisphaera sediminis</name>
    <dbReference type="NCBI Taxonomy" id="981381"/>
    <lineage>
        <taxon>Bacteria</taxon>
        <taxon>Pseudomonadati</taxon>
        <taxon>Pseudomonadota</taxon>
        <taxon>Gammaproteobacteria</taxon>
        <taxon>Aeromonadales</taxon>
        <taxon>Aeromonadaceae</taxon>
        <taxon>Oceanisphaera</taxon>
    </lineage>
</organism>
<evidence type="ECO:0000256" key="5">
    <source>
        <dbReference type="ARBA" id="ARBA00022645"/>
    </source>
</evidence>
<keyword evidence="17" id="KW-1185">Reference proteome</keyword>
<evidence type="ECO:0000256" key="1">
    <source>
        <dbReference type="ARBA" id="ARBA00003217"/>
    </source>
</evidence>
<keyword evidence="9" id="KW-0133">Cell shape</keyword>
<reference evidence="17" key="1">
    <citation type="journal article" date="2019" name="Int. J. Syst. Evol. Microbiol.">
        <title>The Global Catalogue of Microorganisms (GCM) 10K type strain sequencing project: providing services to taxonomists for standard genome sequencing and annotation.</title>
        <authorList>
            <consortium name="The Broad Institute Genomics Platform"/>
            <consortium name="The Broad Institute Genome Sequencing Center for Infectious Disease"/>
            <person name="Wu L."/>
            <person name="Ma J."/>
        </authorList>
    </citation>
    <scope>NUCLEOTIDE SEQUENCE [LARGE SCALE GENOMIC DNA]</scope>
    <source>
        <strain evidence="17">JCM 17329</strain>
    </source>
</reference>
<evidence type="ECO:0000313" key="16">
    <source>
        <dbReference type="EMBL" id="GAA3700035.1"/>
    </source>
</evidence>
<dbReference type="Pfam" id="PF00768">
    <property type="entry name" value="Peptidase_S11"/>
    <property type="match status" value="1"/>
</dbReference>
<dbReference type="Pfam" id="PF07943">
    <property type="entry name" value="PBP5_C"/>
    <property type="match status" value="1"/>
</dbReference>
<proteinExistence type="inferred from homology"/>
<evidence type="ECO:0000256" key="4">
    <source>
        <dbReference type="ARBA" id="ARBA00012448"/>
    </source>
</evidence>
<keyword evidence="6" id="KW-0645">Protease</keyword>
<evidence type="ECO:0000256" key="6">
    <source>
        <dbReference type="ARBA" id="ARBA00022670"/>
    </source>
</evidence>
<keyword evidence="10" id="KW-0573">Peptidoglycan synthesis</keyword>
<dbReference type="EC" id="3.4.16.4" evidence="4"/>
<dbReference type="InterPro" id="IPR018044">
    <property type="entry name" value="Peptidase_S11"/>
</dbReference>
<evidence type="ECO:0000256" key="9">
    <source>
        <dbReference type="ARBA" id="ARBA00022960"/>
    </source>
</evidence>
<keyword evidence="7 14" id="KW-0732">Signal</keyword>
<dbReference type="PANTHER" id="PTHR21581:SF6">
    <property type="entry name" value="TRAFFICKING PROTEIN PARTICLE COMPLEX SUBUNIT 12"/>
    <property type="match status" value="1"/>
</dbReference>
<comment type="catalytic activity">
    <reaction evidence="12">
        <text>Preferential cleavage: (Ac)2-L-Lys-D-Ala-|-D-Ala. Also transpeptidation of peptidyl-alanyl moieties that are N-acyl substituents of D-alanine.</text>
        <dbReference type="EC" id="3.4.16.4"/>
    </reaction>
</comment>
<accession>A0ABP7D2L9</accession>
<dbReference type="InterPro" id="IPR012907">
    <property type="entry name" value="Peptidase_S11_C"/>
</dbReference>
<evidence type="ECO:0000256" key="13">
    <source>
        <dbReference type="RuleBase" id="RU004016"/>
    </source>
</evidence>
<dbReference type="SMART" id="SM00936">
    <property type="entry name" value="PBP5_C"/>
    <property type="match status" value="1"/>
</dbReference>
<dbReference type="PRINTS" id="PR00725">
    <property type="entry name" value="DADACBPTASE1"/>
</dbReference>
<dbReference type="SUPFAM" id="SSF56601">
    <property type="entry name" value="beta-lactamase/transpeptidase-like"/>
    <property type="match status" value="1"/>
</dbReference>
<evidence type="ECO:0000256" key="3">
    <source>
        <dbReference type="ARBA" id="ARBA00007164"/>
    </source>
</evidence>
<sequence length="390" mass="42834">MRMVNTLPSLFLAAFVSFTTQAQTQGPMIPEPPAIAAKSYVLMDYSSGQVLVSHQADEKLPPASLTKMMTSYILGQALQEGKVKRDDLVTISEAAWAQNFPGSSVMFLEVGKQVSIDQLNRGIIIQSGNDATVAVAEHLAGSVNSFADLMNGWAARLGMNDSHFVTPHGLHSDDMYTTAYDMARLGQALIRDVPEEYKIYAEKSFTFNGITQHNRNTLLWDQSLNVDGIKTGHVEAVGYNLVSSATKEDMRLIAVVMGASNERMRASESKKLLTYGFRFYQTLTPYQAGSKLMDQRIWMGDKDTVALGVDKTVAVTIPRGQAQSLEADFTLDKALKAPLAKGEQVGTLHLKLDGKDVITMPLVALEEVEQGGIFSRLIDYIKLLVQDLFN</sequence>
<evidence type="ECO:0000256" key="8">
    <source>
        <dbReference type="ARBA" id="ARBA00022801"/>
    </source>
</evidence>
<comment type="similarity">
    <text evidence="3 13">Belongs to the peptidase S11 family.</text>
</comment>
<keyword evidence="8" id="KW-0378">Hydrolase</keyword>
<dbReference type="InterPro" id="IPR037167">
    <property type="entry name" value="Peptidase_S11_C_sf"/>
</dbReference>
<comment type="pathway">
    <text evidence="2">Cell wall biogenesis; peptidoglycan biosynthesis.</text>
</comment>
<dbReference type="Gene3D" id="3.40.710.10">
    <property type="entry name" value="DD-peptidase/beta-lactamase superfamily"/>
    <property type="match status" value="1"/>
</dbReference>
<evidence type="ECO:0000256" key="12">
    <source>
        <dbReference type="ARBA" id="ARBA00034000"/>
    </source>
</evidence>
<dbReference type="Proteomes" id="UP001501479">
    <property type="component" value="Unassembled WGS sequence"/>
</dbReference>
<name>A0ABP7D2L9_9GAMM</name>
<dbReference type="Gene3D" id="2.60.410.10">
    <property type="entry name" value="D-Ala-D-Ala carboxypeptidase, C-terminal domain"/>
    <property type="match status" value="1"/>
</dbReference>
<protein>
    <recommendedName>
        <fullName evidence="4">serine-type D-Ala-D-Ala carboxypeptidase</fullName>
        <ecNumber evidence="4">3.4.16.4</ecNumber>
    </recommendedName>
</protein>
<comment type="function">
    <text evidence="1">Removes C-terminal D-alanyl residues from sugar-peptide cell wall precursors.</text>
</comment>
<dbReference type="GO" id="GO:0004180">
    <property type="term" value="F:carboxypeptidase activity"/>
    <property type="evidence" value="ECO:0007669"/>
    <property type="project" value="UniProtKB-KW"/>
</dbReference>
<evidence type="ECO:0000256" key="10">
    <source>
        <dbReference type="ARBA" id="ARBA00022984"/>
    </source>
</evidence>
<evidence type="ECO:0000256" key="7">
    <source>
        <dbReference type="ARBA" id="ARBA00022729"/>
    </source>
</evidence>
<feature type="chain" id="PRO_5045548966" description="serine-type D-Ala-D-Ala carboxypeptidase" evidence="14">
    <location>
        <begin position="23"/>
        <end position="390"/>
    </location>
</feature>
<dbReference type="SUPFAM" id="SSF69189">
    <property type="entry name" value="Penicillin-binding protein associated domain"/>
    <property type="match status" value="1"/>
</dbReference>
<feature type="signal peptide" evidence="14">
    <location>
        <begin position="1"/>
        <end position="22"/>
    </location>
</feature>
<dbReference type="InterPro" id="IPR015956">
    <property type="entry name" value="Peniciliin-bd_prot_C_sf"/>
</dbReference>
<comment type="caution">
    <text evidence="16">The sequence shown here is derived from an EMBL/GenBank/DDBJ whole genome shotgun (WGS) entry which is preliminary data.</text>
</comment>
<dbReference type="InterPro" id="IPR001967">
    <property type="entry name" value="Peptidase_S11_N"/>
</dbReference>